<dbReference type="Pfam" id="PF13639">
    <property type="entry name" value="zf-RING_2"/>
    <property type="match status" value="1"/>
</dbReference>
<dbReference type="InterPro" id="IPR001841">
    <property type="entry name" value="Znf_RING"/>
</dbReference>
<dbReference type="GO" id="GO:0008270">
    <property type="term" value="F:zinc ion binding"/>
    <property type="evidence" value="ECO:0007669"/>
    <property type="project" value="UniProtKB-KW"/>
</dbReference>
<dbReference type="VEuPathDB" id="FungiDB:MELLADRAFT_101171"/>
<evidence type="ECO:0000259" key="2">
    <source>
        <dbReference type="PROSITE" id="PS50089"/>
    </source>
</evidence>
<protein>
    <recommendedName>
        <fullName evidence="2">RING-type domain-containing protein</fullName>
    </recommendedName>
</protein>
<gene>
    <name evidence="3" type="ORF">MELLADRAFT_101171</name>
</gene>
<dbReference type="OrthoDB" id="8062037at2759"/>
<keyword evidence="4" id="KW-1185">Reference proteome</keyword>
<feature type="domain" description="RING-type" evidence="2">
    <location>
        <begin position="135"/>
        <end position="180"/>
    </location>
</feature>
<dbReference type="InterPro" id="IPR013083">
    <property type="entry name" value="Znf_RING/FYVE/PHD"/>
</dbReference>
<dbReference type="Proteomes" id="UP000001072">
    <property type="component" value="Unassembled WGS sequence"/>
</dbReference>
<organism evidence="4">
    <name type="scientific">Melampsora larici-populina (strain 98AG31 / pathotype 3-4-7)</name>
    <name type="common">Poplar leaf rust fungus</name>
    <dbReference type="NCBI Taxonomy" id="747676"/>
    <lineage>
        <taxon>Eukaryota</taxon>
        <taxon>Fungi</taxon>
        <taxon>Dikarya</taxon>
        <taxon>Basidiomycota</taxon>
        <taxon>Pucciniomycotina</taxon>
        <taxon>Pucciniomycetes</taxon>
        <taxon>Pucciniales</taxon>
        <taxon>Melampsoraceae</taxon>
        <taxon>Melampsora</taxon>
    </lineage>
</organism>
<keyword evidence="1" id="KW-0479">Metal-binding</keyword>
<evidence type="ECO:0000313" key="4">
    <source>
        <dbReference type="Proteomes" id="UP000001072"/>
    </source>
</evidence>
<dbReference type="SUPFAM" id="SSF57850">
    <property type="entry name" value="RING/U-box"/>
    <property type="match status" value="1"/>
</dbReference>
<keyword evidence="1" id="KW-0863">Zinc-finger</keyword>
<reference evidence="4" key="1">
    <citation type="journal article" date="2011" name="Proc. Natl. Acad. Sci. U.S.A.">
        <title>Obligate biotrophy features unraveled by the genomic analysis of rust fungi.</title>
        <authorList>
            <person name="Duplessis S."/>
            <person name="Cuomo C.A."/>
            <person name="Lin Y.-C."/>
            <person name="Aerts A."/>
            <person name="Tisserant E."/>
            <person name="Veneault-Fourrey C."/>
            <person name="Joly D.L."/>
            <person name="Hacquard S."/>
            <person name="Amselem J."/>
            <person name="Cantarel B.L."/>
            <person name="Chiu R."/>
            <person name="Coutinho P.M."/>
            <person name="Feau N."/>
            <person name="Field M."/>
            <person name="Frey P."/>
            <person name="Gelhaye E."/>
            <person name="Goldberg J."/>
            <person name="Grabherr M.G."/>
            <person name="Kodira C.D."/>
            <person name="Kohler A."/>
            <person name="Kuees U."/>
            <person name="Lindquist E.A."/>
            <person name="Lucas S.M."/>
            <person name="Mago R."/>
            <person name="Mauceli E."/>
            <person name="Morin E."/>
            <person name="Murat C."/>
            <person name="Pangilinan J.L."/>
            <person name="Park R."/>
            <person name="Pearson M."/>
            <person name="Quesneville H."/>
            <person name="Rouhier N."/>
            <person name="Sakthikumar S."/>
            <person name="Salamov A.A."/>
            <person name="Schmutz J."/>
            <person name="Selles B."/>
            <person name="Shapiro H."/>
            <person name="Tanguay P."/>
            <person name="Tuskan G.A."/>
            <person name="Henrissat B."/>
            <person name="Van de Peer Y."/>
            <person name="Rouze P."/>
            <person name="Ellis J.G."/>
            <person name="Dodds P.N."/>
            <person name="Schein J.E."/>
            <person name="Zhong S."/>
            <person name="Hamelin R.C."/>
            <person name="Grigoriev I.V."/>
            <person name="Szabo L.J."/>
            <person name="Martin F."/>
        </authorList>
    </citation>
    <scope>NUCLEOTIDE SEQUENCE [LARGE SCALE GENOMIC DNA]</scope>
    <source>
        <strain evidence="4">98AG31 / pathotype 3-4-7</strain>
    </source>
</reference>
<sequence>MTTTTMSHSDLLNKIQSIQIELDGRPTEGVQERLLTSTLLNICDAEASMLDIERRDTWDESDTEVWRTSAESRASDLQTLRPIFLEFNLNLPPVVYLPDRGSTRWFSLYIYVSLLTESSHLIQNLFESEEESRDCPICFDGFNHGQRYIRLPCYSSHLIHEKCLTMLAGHTLLFLCPICRRAPYLS</sequence>
<dbReference type="GeneID" id="18921291"/>
<dbReference type="Gene3D" id="3.30.40.10">
    <property type="entry name" value="Zinc/RING finger domain, C3HC4 (zinc finger)"/>
    <property type="match status" value="1"/>
</dbReference>
<dbReference type="AlphaFoldDB" id="F4R3U7"/>
<keyword evidence="1" id="KW-0862">Zinc</keyword>
<dbReference type="EMBL" id="GL883090">
    <property type="protein sequence ID" value="EGG13103.1"/>
    <property type="molecule type" value="Genomic_DNA"/>
</dbReference>
<dbReference type="KEGG" id="mlr:MELLADRAFT_101171"/>
<dbReference type="PROSITE" id="PS50089">
    <property type="entry name" value="ZF_RING_2"/>
    <property type="match status" value="1"/>
</dbReference>
<accession>F4R3U7</accession>
<dbReference type="HOGENOM" id="CLU_091422_0_0_1"/>
<dbReference type="InParanoid" id="F4R3U7"/>
<name>F4R3U7_MELLP</name>
<dbReference type="RefSeq" id="XP_007404041.1">
    <property type="nucleotide sequence ID" value="XM_007403979.1"/>
</dbReference>
<proteinExistence type="predicted"/>
<evidence type="ECO:0000313" key="3">
    <source>
        <dbReference type="EMBL" id="EGG13103.1"/>
    </source>
</evidence>
<evidence type="ECO:0000256" key="1">
    <source>
        <dbReference type="PROSITE-ProRule" id="PRU00175"/>
    </source>
</evidence>